<organism evidence="3 4">
    <name type="scientific">Methylobacterium hispanicum</name>
    <dbReference type="NCBI Taxonomy" id="270350"/>
    <lineage>
        <taxon>Bacteria</taxon>
        <taxon>Pseudomonadati</taxon>
        <taxon>Pseudomonadota</taxon>
        <taxon>Alphaproteobacteria</taxon>
        <taxon>Hyphomicrobiales</taxon>
        <taxon>Methylobacteriaceae</taxon>
        <taxon>Methylobacterium</taxon>
    </lineage>
</organism>
<proteinExistence type="predicted"/>
<feature type="domain" description="TadE-like" evidence="2">
    <location>
        <begin position="20"/>
        <end position="61"/>
    </location>
</feature>
<protein>
    <recommendedName>
        <fullName evidence="2">TadE-like domain-containing protein</fullName>
    </recommendedName>
</protein>
<evidence type="ECO:0000259" key="2">
    <source>
        <dbReference type="Pfam" id="PF07811"/>
    </source>
</evidence>
<reference evidence="3" key="2">
    <citation type="submission" date="2021-08" db="EMBL/GenBank/DDBJ databases">
        <authorList>
            <person name="Tani A."/>
            <person name="Ola A."/>
            <person name="Ogura Y."/>
            <person name="Katsura K."/>
            <person name="Hayashi T."/>
        </authorList>
    </citation>
    <scope>NUCLEOTIDE SEQUENCE</scope>
    <source>
        <strain evidence="3">DSM 16372</strain>
    </source>
</reference>
<dbReference type="EMBL" id="BPQO01000001">
    <property type="protein sequence ID" value="GJD86648.1"/>
    <property type="molecule type" value="Genomic_DNA"/>
</dbReference>
<sequence length="205" mass="21669">MAAPPSIARRAGSFRDDARGVAAIEFALVLPLLVALYFGLTELVRAVDTGRKVTLYARAIADLSGRATNGSPTTGDMAAILGASDAIMRPYPTASLQVAIHAMGVETISGNLYGGVCSSYPQNARPVLTINGTNGLPATPATFNYDGARYVLAEVSLPYAPVIGSNLYRWIFGPRGLVFSRQISWAQRLDKGEVVMPGGSKCPTY</sequence>
<evidence type="ECO:0000256" key="1">
    <source>
        <dbReference type="SAM" id="Phobius"/>
    </source>
</evidence>
<dbReference type="AlphaFoldDB" id="A0AAV4ZEC0"/>
<feature type="transmembrane region" description="Helical" evidence="1">
    <location>
        <begin position="21"/>
        <end position="40"/>
    </location>
</feature>
<dbReference type="Pfam" id="PF07811">
    <property type="entry name" value="TadE"/>
    <property type="match status" value="1"/>
</dbReference>
<accession>A0AAV4ZEC0</accession>
<evidence type="ECO:0000313" key="3">
    <source>
        <dbReference type="EMBL" id="GJD86648.1"/>
    </source>
</evidence>
<dbReference type="InterPro" id="IPR012495">
    <property type="entry name" value="TadE-like_dom"/>
</dbReference>
<gene>
    <name evidence="3" type="ORF">BHAOGJBA_0142</name>
</gene>
<dbReference type="Proteomes" id="UP001055247">
    <property type="component" value="Unassembled WGS sequence"/>
</dbReference>
<keyword evidence="1" id="KW-1133">Transmembrane helix</keyword>
<keyword evidence="1" id="KW-0812">Transmembrane</keyword>
<keyword evidence="4" id="KW-1185">Reference proteome</keyword>
<evidence type="ECO:0000313" key="4">
    <source>
        <dbReference type="Proteomes" id="UP001055247"/>
    </source>
</evidence>
<comment type="caution">
    <text evidence="3">The sequence shown here is derived from an EMBL/GenBank/DDBJ whole genome shotgun (WGS) entry which is preliminary data.</text>
</comment>
<keyword evidence="1" id="KW-0472">Membrane</keyword>
<name>A0AAV4ZEC0_9HYPH</name>
<dbReference type="RefSeq" id="WP_066919099.1">
    <property type="nucleotide sequence ID" value="NZ_BPQO01000001.1"/>
</dbReference>
<reference evidence="3" key="1">
    <citation type="journal article" date="2016" name="Front. Microbiol.">
        <title>Genome Sequence of the Piezophilic, Mesophilic Sulfate-Reducing Bacterium Desulfovibrio indicus J2T.</title>
        <authorList>
            <person name="Cao J."/>
            <person name="Maignien L."/>
            <person name="Shao Z."/>
            <person name="Alain K."/>
            <person name="Jebbar M."/>
        </authorList>
    </citation>
    <scope>NUCLEOTIDE SEQUENCE</scope>
    <source>
        <strain evidence="3">DSM 16372</strain>
    </source>
</reference>